<dbReference type="EMBL" id="MNBE01000734">
    <property type="protein sequence ID" value="OKO92968.1"/>
    <property type="molecule type" value="Genomic_DNA"/>
</dbReference>
<evidence type="ECO:0000256" key="1">
    <source>
        <dbReference type="SAM" id="MobiDB-lite"/>
    </source>
</evidence>
<dbReference type="AlphaFoldDB" id="A0A1Q5UL89"/>
<dbReference type="EMBL" id="MNBE01000152">
    <property type="protein sequence ID" value="OKP13248.1"/>
    <property type="molecule type" value="Genomic_DNA"/>
</dbReference>
<keyword evidence="4" id="KW-1185">Reference proteome</keyword>
<evidence type="ECO:0000313" key="3">
    <source>
        <dbReference type="EMBL" id="OKP13248.1"/>
    </source>
</evidence>
<comment type="caution">
    <text evidence="3">The sequence shown here is derived from an EMBL/GenBank/DDBJ whole genome shotgun (WGS) entry which is preliminary data.</text>
</comment>
<dbReference type="Proteomes" id="UP000186955">
    <property type="component" value="Unassembled WGS sequence"/>
</dbReference>
<sequence length="87" mass="9566">MASALDRVNLKSDADVENGSQGTLDNAKVTVMDHGYAQELKRQLTLLDIISFMYNEAGAWIAALNSLTIPFYNGGQGKTTLDWPEPY</sequence>
<organism evidence="3 4">
    <name type="scientific">Penicillium subrubescens</name>
    <dbReference type="NCBI Taxonomy" id="1316194"/>
    <lineage>
        <taxon>Eukaryota</taxon>
        <taxon>Fungi</taxon>
        <taxon>Dikarya</taxon>
        <taxon>Ascomycota</taxon>
        <taxon>Pezizomycotina</taxon>
        <taxon>Eurotiomycetes</taxon>
        <taxon>Eurotiomycetidae</taxon>
        <taxon>Eurotiales</taxon>
        <taxon>Aspergillaceae</taxon>
        <taxon>Penicillium</taxon>
    </lineage>
</organism>
<gene>
    <name evidence="3" type="ORF">PENSUB_1072</name>
    <name evidence="2" type="ORF">PENSUB_12547</name>
</gene>
<reference evidence="3 4" key="1">
    <citation type="submission" date="2016-10" db="EMBL/GenBank/DDBJ databases">
        <title>Genome sequence of the ascomycete fungus Penicillium subrubescens.</title>
        <authorList>
            <person name="De Vries R.P."/>
            <person name="Peng M."/>
            <person name="Dilokpimol A."/>
            <person name="Hilden K."/>
            <person name="Makela M.R."/>
            <person name="Grigoriev I."/>
            <person name="Riley R."/>
            <person name="Granchi Z."/>
        </authorList>
    </citation>
    <scope>NUCLEOTIDE SEQUENCE [LARGE SCALE GENOMIC DNA]</scope>
    <source>
        <strain evidence="3 4">CBS 132785</strain>
    </source>
</reference>
<evidence type="ECO:0000313" key="4">
    <source>
        <dbReference type="Proteomes" id="UP000186955"/>
    </source>
</evidence>
<evidence type="ECO:0000313" key="2">
    <source>
        <dbReference type="EMBL" id="OKO92968.1"/>
    </source>
</evidence>
<proteinExistence type="predicted"/>
<feature type="region of interest" description="Disordered" evidence="1">
    <location>
        <begin position="1"/>
        <end position="22"/>
    </location>
</feature>
<protein>
    <submittedName>
        <fullName evidence="3">Uncharacterized protein</fullName>
    </submittedName>
</protein>
<name>A0A1Q5UL89_9EURO</name>
<accession>A0A1Q5UL89</accession>